<dbReference type="InterPro" id="IPR001845">
    <property type="entry name" value="HTH_ArsR_DNA-bd_dom"/>
</dbReference>
<dbReference type="HOGENOM" id="CLU_097806_3_1_6"/>
<dbReference type="PANTHER" id="PTHR33154">
    <property type="entry name" value="TRANSCRIPTIONAL REGULATOR, ARSR FAMILY"/>
    <property type="match status" value="1"/>
</dbReference>
<evidence type="ECO:0000313" key="7">
    <source>
        <dbReference type="Proteomes" id="UP000009175"/>
    </source>
</evidence>
<keyword evidence="4" id="KW-0804">Transcription</keyword>
<dbReference type="GO" id="GO:0003700">
    <property type="term" value="F:DNA-binding transcription factor activity"/>
    <property type="evidence" value="ECO:0007669"/>
    <property type="project" value="InterPro"/>
</dbReference>
<reference evidence="6 7" key="1">
    <citation type="submission" date="2006-12" db="EMBL/GenBank/DDBJ databases">
        <title>Complete sequence of Shewanella amazonensis SB2B.</title>
        <authorList>
            <consortium name="US DOE Joint Genome Institute"/>
            <person name="Copeland A."/>
            <person name="Lucas S."/>
            <person name="Lapidus A."/>
            <person name="Barry K."/>
            <person name="Detter J.C."/>
            <person name="Glavina del Rio T."/>
            <person name="Hammon N."/>
            <person name="Israni S."/>
            <person name="Dalin E."/>
            <person name="Tice H."/>
            <person name="Pitluck S."/>
            <person name="Munk A.C."/>
            <person name="Brettin T."/>
            <person name="Bruce D."/>
            <person name="Han C."/>
            <person name="Tapia R."/>
            <person name="Gilna P."/>
            <person name="Schmutz J."/>
            <person name="Larimer F."/>
            <person name="Land M."/>
            <person name="Hauser L."/>
            <person name="Kyrpides N."/>
            <person name="Mikhailova N."/>
            <person name="Fredrickson J."/>
            <person name="Richardson P."/>
        </authorList>
    </citation>
    <scope>NUCLEOTIDE SEQUENCE [LARGE SCALE GENOMIC DNA]</scope>
    <source>
        <strain evidence="7">ATCC BAA-1098 / SB2B</strain>
    </source>
</reference>
<dbReference type="eggNOG" id="COG0640">
    <property type="taxonomic scope" value="Bacteria"/>
</dbReference>
<accession>A1S2U7</accession>
<evidence type="ECO:0000256" key="3">
    <source>
        <dbReference type="ARBA" id="ARBA00023125"/>
    </source>
</evidence>
<dbReference type="CDD" id="cd00090">
    <property type="entry name" value="HTH_ARSR"/>
    <property type="match status" value="1"/>
</dbReference>
<protein>
    <submittedName>
        <fullName evidence="6">Transcriptional regulator, ArsR family</fullName>
    </submittedName>
</protein>
<dbReference type="PRINTS" id="PR00778">
    <property type="entry name" value="HTHARSR"/>
</dbReference>
<evidence type="ECO:0000256" key="1">
    <source>
        <dbReference type="ARBA" id="ARBA00022849"/>
    </source>
</evidence>
<dbReference type="SUPFAM" id="SSF46785">
    <property type="entry name" value="Winged helix' DNA-binding domain"/>
    <property type="match status" value="1"/>
</dbReference>
<dbReference type="InterPro" id="IPR051081">
    <property type="entry name" value="HTH_MetalResp_TranReg"/>
</dbReference>
<keyword evidence="2" id="KW-0805">Transcription regulation</keyword>
<evidence type="ECO:0000256" key="2">
    <source>
        <dbReference type="ARBA" id="ARBA00023015"/>
    </source>
</evidence>
<dbReference type="SMART" id="SM00418">
    <property type="entry name" value="HTH_ARSR"/>
    <property type="match status" value="1"/>
</dbReference>
<keyword evidence="7" id="KW-1185">Reference proteome</keyword>
<evidence type="ECO:0000256" key="4">
    <source>
        <dbReference type="ARBA" id="ARBA00023163"/>
    </source>
</evidence>
<dbReference type="Pfam" id="PF01022">
    <property type="entry name" value="HTH_5"/>
    <property type="match status" value="1"/>
</dbReference>
<name>A1S2U7_SHEAM</name>
<dbReference type="InterPro" id="IPR036390">
    <property type="entry name" value="WH_DNA-bd_sf"/>
</dbReference>
<dbReference type="GO" id="GO:0003677">
    <property type="term" value="F:DNA binding"/>
    <property type="evidence" value="ECO:0007669"/>
    <property type="project" value="UniProtKB-KW"/>
</dbReference>
<sequence length="117" mass="13302">MPEEAAMDVVSFFKALADDTRLRILMLIVGETELCVCELTEALNLSQPKISRHLRLLKDAGLLTDRRQGQWVYYRQAEDLPLWCAGQLAHLAQKGPDWLADEKQRLTTMGCRPGRCC</sequence>
<dbReference type="FunFam" id="1.10.10.10:FF:000279">
    <property type="entry name" value="Transcriptional regulator, ArsR family"/>
    <property type="match status" value="1"/>
</dbReference>
<dbReference type="KEGG" id="saz:Sama_0493"/>
<dbReference type="EMBL" id="CP000507">
    <property type="protein sequence ID" value="ABL98703.1"/>
    <property type="molecule type" value="Genomic_DNA"/>
</dbReference>
<dbReference type="Gene3D" id="1.10.10.10">
    <property type="entry name" value="Winged helix-like DNA-binding domain superfamily/Winged helix DNA-binding domain"/>
    <property type="match status" value="1"/>
</dbReference>
<dbReference type="InterPro" id="IPR011991">
    <property type="entry name" value="ArsR-like_HTH"/>
</dbReference>
<keyword evidence="1" id="KW-0059">Arsenical resistance</keyword>
<dbReference type="GO" id="GO:0046685">
    <property type="term" value="P:response to arsenic-containing substance"/>
    <property type="evidence" value="ECO:0007669"/>
    <property type="project" value="UniProtKB-KW"/>
</dbReference>
<dbReference type="Proteomes" id="UP000009175">
    <property type="component" value="Chromosome"/>
</dbReference>
<evidence type="ECO:0000313" key="6">
    <source>
        <dbReference type="EMBL" id="ABL98703.1"/>
    </source>
</evidence>
<proteinExistence type="predicted"/>
<dbReference type="InterPro" id="IPR036388">
    <property type="entry name" value="WH-like_DNA-bd_sf"/>
</dbReference>
<dbReference type="PANTHER" id="PTHR33154:SF18">
    <property type="entry name" value="ARSENICAL RESISTANCE OPERON REPRESSOR"/>
    <property type="match status" value="1"/>
</dbReference>
<dbReference type="STRING" id="326297.Sama_0493"/>
<feature type="domain" description="HTH arsR-type" evidence="5">
    <location>
        <begin position="1"/>
        <end position="95"/>
    </location>
</feature>
<evidence type="ECO:0000259" key="5">
    <source>
        <dbReference type="PROSITE" id="PS50987"/>
    </source>
</evidence>
<organism evidence="6 7">
    <name type="scientific">Shewanella amazonensis (strain ATCC BAA-1098 / SB2B)</name>
    <dbReference type="NCBI Taxonomy" id="326297"/>
    <lineage>
        <taxon>Bacteria</taxon>
        <taxon>Pseudomonadati</taxon>
        <taxon>Pseudomonadota</taxon>
        <taxon>Gammaproteobacteria</taxon>
        <taxon>Alteromonadales</taxon>
        <taxon>Shewanellaceae</taxon>
        <taxon>Shewanella</taxon>
    </lineage>
</organism>
<dbReference type="NCBIfam" id="NF007528">
    <property type="entry name" value="PRK10141.1"/>
    <property type="match status" value="1"/>
</dbReference>
<dbReference type="PROSITE" id="PS50987">
    <property type="entry name" value="HTH_ARSR_2"/>
    <property type="match status" value="1"/>
</dbReference>
<dbReference type="NCBIfam" id="NF033788">
    <property type="entry name" value="HTH_metalloreg"/>
    <property type="match status" value="1"/>
</dbReference>
<keyword evidence="3" id="KW-0238">DNA-binding</keyword>
<dbReference type="AlphaFoldDB" id="A1S2U7"/>
<gene>
    <name evidence="6" type="ordered locus">Sama_0493</name>
</gene>